<keyword evidence="7" id="KW-1185">Reference proteome</keyword>
<dbReference type="InterPro" id="IPR025110">
    <property type="entry name" value="AMP-bd_C"/>
</dbReference>
<feature type="domain" description="AMP-binding enzyme C-terminal" evidence="5">
    <location>
        <begin position="467"/>
        <end position="542"/>
    </location>
</feature>
<sequence length="613" mass="66160">MNATSGSTSFRIPELTVPEETVSDQLDAAARAFPDRIAVDFLRQTRTFAQLERDVSRAARALLDVGVRRGDRVAIAMPNCTTHVAVFYAVLRLGAIVVEHNPTYTADQMRHQLADSGAHVAVVWEPAAQAAVDAKSGTGLRVVIAVDLTRDLPRSSRAALRLPVRAAREGRRSMRAPVPAGALRWHRLLSHRSLPHNHPGPSPEDVALLQYTGGTTGTPKGAVLTHRNLVTNAVQGELWTSIRPGTEVFYAPLPFFHAFGLTLCMVLAVRTASTMVAFPRFDPAAMVAAQKRRPGTFFPAVPPMIDRFVSAAREAGVGLDSFSFAFSGAMPLAAETAAAWEEATGGYAIEGYGMTETSPVALGNPLTPERRPGTLGLPFPGTEIRVVDAETLTDQPTGERGELLIRGPQVFSGYWNRPEETAHQLLPDGWLRTGDVVVRDESGWVTLVDRIKEMIVSGGFKVYPSQVEDRLREMPGVADVAVVGMPAGDLGEKVVAAIVLDGTVPTLSLAEVKEWAATHLSHYAVPKDMAVVSELPRSLIGKVLRREVREDLAEQVKTLAAQNLQRLADLPRPSMPAMPSLPKLLKRDDGAAPSQEEVPVEGDEQGEGEAREG</sequence>
<dbReference type="Proteomes" id="UP000224915">
    <property type="component" value="Unassembled WGS sequence"/>
</dbReference>
<dbReference type="GO" id="GO:0006631">
    <property type="term" value="P:fatty acid metabolic process"/>
    <property type="evidence" value="ECO:0007669"/>
    <property type="project" value="TreeGrafter"/>
</dbReference>
<proteinExistence type="inferred from homology"/>
<dbReference type="RefSeq" id="WP_098469728.1">
    <property type="nucleotide sequence ID" value="NZ_PDJD01000001.1"/>
</dbReference>
<dbReference type="Pfam" id="PF00501">
    <property type="entry name" value="AMP-binding"/>
    <property type="match status" value="1"/>
</dbReference>
<reference evidence="6 7" key="1">
    <citation type="submission" date="2017-10" db="EMBL/GenBank/DDBJ databases">
        <title>Sequencing the genomes of 1000 actinobacteria strains.</title>
        <authorList>
            <person name="Klenk H.-P."/>
        </authorList>
    </citation>
    <scope>NUCLEOTIDE SEQUENCE [LARGE SCALE GENOMIC DNA]</scope>
    <source>
        <strain evidence="6 7">DSM 21801</strain>
    </source>
</reference>
<keyword evidence="2" id="KW-0436">Ligase</keyword>
<evidence type="ECO:0000313" key="6">
    <source>
        <dbReference type="EMBL" id="PFG20802.1"/>
    </source>
</evidence>
<name>A0A2A9D4B6_9MICO</name>
<evidence type="ECO:0000259" key="5">
    <source>
        <dbReference type="Pfam" id="PF13193"/>
    </source>
</evidence>
<evidence type="ECO:0000313" key="7">
    <source>
        <dbReference type="Proteomes" id="UP000224915"/>
    </source>
</evidence>
<dbReference type="InterPro" id="IPR045851">
    <property type="entry name" value="AMP-bd_C_sf"/>
</dbReference>
<dbReference type="SUPFAM" id="SSF56801">
    <property type="entry name" value="Acetyl-CoA synthetase-like"/>
    <property type="match status" value="1"/>
</dbReference>
<comment type="similarity">
    <text evidence="1">Belongs to the ATP-dependent AMP-binding enzyme family.</text>
</comment>
<dbReference type="PROSITE" id="PS00455">
    <property type="entry name" value="AMP_BINDING"/>
    <property type="match status" value="1"/>
</dbReference>
<evidence type="ECO:0000256" key="3">
    <source>
        <dbReference type="SAM" id="MobiDB-lite"/>
    </source>
</evidence>
<dbReference type="Pfam" id="PF13193">
    <property type="entry name" value="AMP-binding_C"/>
    <property type="match status" value="1"/>
</dbReference>
<protein>
    <submittedName>
        <fullName evidence="6">Long-chain acyl-CoA synthetase</fullName>
    </submittedName>
</protein>
<dbReference type="GO" id="GO:0031956">
    <property type="term" value="F:medium-chain fatty acid-CoA ligase activity"/>
    <property type="evidence" value="ECO:0007669"/>
    <property type="project" value="TreeGrafter"/>
</dbReference>
<dbReference type="OrthoDB" id="9803968at2"/>
<gene>
    <name evidence="6" type="ORF">ATL40_2417</name>
</gene>
<feature type="compositionally biased region" description="Acidic residues" evidence="3">
    <location>
        <begin position="598"/>
        <end position="607"/>
    </location>
</feature>
<dbReference type="AlphaFoldDB" id="A0A2A9D4B6"/>
<dbReference type="Gene3D" id="3.40.50.12780">
    <property type="entry name" value="N-terminal domain of ligase-like"/>
    <property type="match status" value="1"/>
</dbReference>
<dbReference type="InterPro" id="IPR042099">
    <property type="entry name" value="ANL_N_sf"/>
</dbReference>
<dbReference type="PANTHER" id="PTHR43201:SF5">
    <property type="entry name" value="MEDIUM-CHAIN ACYL-COA LIGASE ACSF2, MITOCHONDRIAL"/>
    <property type="match status" value="1"/>
</dbReference>
<evidence type="ECO:0000256" key="1">
    <source>
        <dbReference type="ARBA" id="ARBA00006432"/>
    </source>
</evidence>
<evidence type="ECO:0000256" key="2">
    <source>
        <dbReference type="ARBA" id="ARBA00022598"/>
    </source>
</evidence>
<dbReference type="InterPro" id="IPR000873">
    <property type="entry name" value="AMP-dep_synth/lig_dom"/>
</dbReference>
<comment type="caution">
    <text evidence="6">The sequence shown here is derived from an EMBL/GenBank/DDBJ whole genome shotgun (WGS) entry which is preliminary data.</text>
</comment>
<dbReference type="EMBL" id="PDJD01000001">
    <property type="protein sequence ID" value="PFG20802.1"/>
    <property type="molecule type" value="Genomic_DNA"/>
</dbReference>
<feature type="domain" description="AMP-dependent synthetase/ligase" evidence="4">
    <location>
        <begin position="27"/>
        <end position="415"/>
    </location>
</feature>
<organism evidence="6 7">
    <name type="scientific">Serinibacter salmoneus</name>
    <dbReference type="NCBI Taxonomy" id="556530"/>
    <lineage>
        <taxon>Bacteria</taxon>
        <taxon>Bacillati</taxon>
        <taxon>Actinomycetota</taxon>
        <taxon>Actinomycetes</taxon>
        <taxon>Micrococcales</taxon>
        <taxon>Beutenbergiaceae</taxon>
        <taxon>Serinibacter</taxon>
    </lineage>
</organism>
<dbReference type="PANTHER" id="PTHR43201">
    <property type="entry name" value="ACYL-COA SYNTHETASE"/>
    <property type="match status" value="1"/>
</dbReference>
<accession>A0A2A9D4B6</accession>
<evidence type="ECO:0000259" key="4">
    <source>
        <dbReference type="Pfam" id="PF00501"/>
    </source>
</evidence>
<dbReference type="InterPro" id="IPR020845">
    <property type="entry name" value="AMP-binding_CS"/>
</dbReference>
<dbReference type="Gene3D" id="3.30.300.30">
    <property type="match status" value="1"/>
</dbReference>
<feature type="region of interest" description="Disordered" evidence="3">
    <location>
        <begin position="570"/>
        <end position="613"/>
    </location>
</feature>